<protein>
    <submittedName>
        <fullName evidence="9 10">PHD finger protein 3 isoform X1</fullName>
    </submittedName>
</protein>
<dbReference type="Gene3D" id="1.10.472.30">
    <property type="entry name" value="Transcription elongation factor S-II, central domain"/>
    <property type="match status" value="1"/>
</dbReference>
<sequence>MDIVDTFNHLIPAEHLDDALFLGPNLESEGCDDFTGSHNVLEDSLKNMLSDKDPMLGSASTQFCLPGLDSNDPNFQMPCSSGSLDDIMNEPVVKETGHDTVDEDLHLSNRNLRNRLDESSVKSPRKSPRSIAQDSIKNLRESSNQSDTSGISTNKSPTKSASVQKEESKQQDKCPKISDSSKEGMDDSEPKHEREVQRSSTLSDQTEQESSVSETTKSNCKEERELEGRTRSPIQGKEGEISDELRSSLIPPDHSSNGLLDGQNEAGRNSQDIGPALLLSVDSKSNEAQDETVKNEMIEIALDTNSQTQSTESTGSKTDEVLLKVSEKNHTHECVESAVLSERSMCTNQIAIKDVLPPVPIVNETEGISALETSSEAAENNEVSVCTKTSTDTKDEVDLNDKCLESLDFATTDSQTAHIAGDQPDTSVSDNSFVHEGQDQKVPSHIDNVKGKYQSTSNIKESHSRQGHTLSKCLKKVKPKKSKAGLQAQKNQLATSLELTVSKLTKTNSVSVKAAHILCEQAAKHDDPSLARVKKIKTSKNLKTQSSGPSTKVLKKQMHALKKASRTHAHKLSAHHSDEKLQSQHSGSKESHHSMSWHEHSQSVHLEHSSQKQRHQSTTTSKSSNQVKVEGGHKDSQGFENLKEDEKLKMKRPEKNLQPRQRRSSKSISLDDPPLFIPDNIATVKKEVLEQHLTVDSKNLGASGKHCGFCKTPHGNRFMVGCGRCDEWFHGDCVGLSLSQAQQLEEDDKEYICMKCCVEEDKKIDSYDRGKSDSQDKTDQENITMEYDKPGITKQLHNYCPSAAKEKAKPLEDIMKHKIRIIQKDSSKGKIMQESKELENKKLYLVPVRKITTMTAAPRRSSEERNEKFPKDSASTSSQEEKLAKSGIDDKQEVKKKKPEKKGPAINVCAPVPSTPKPSVDQIRQSVRQSLKEILLKRLSASASKIPEERATKVAAKIERELFSFYRDTDFKYKNKYRSLMFNLKDPKNNVLYKRVMKGEITPDHLIRMSPEELASRELAAWRQRENRHTIEMIEKEQREVERRPITKITHKGEIEIESETTVKEPEVMVVEDPSNKPVEKMEEIHKDKDVHNESTTDTTTQHKNHLFDLNCKICTGRMAPPVDDLSPKKVKVASAVAWKQSDNEVENLADALSSTSNMLTLDLVEDEKPESPKAAFTFVRSETTANDEDESTFLTRLSYIWKGFINMPSVAKFVIKAYPVSGSLEYLTEDLPDSIQVGGRISPQTVWDYVEKLKASGTKETCVIRFTPVTEEDQISYTLLYAYFSSRKRYGVVANNMRQVKDMYLIPLGASEKVPHYLVPFDGPGLEAHRPNLLLALIIRQKLKRQHSTSHDDESTGRVSSSVSAEKRNKTDVSNEGEEDDDDENDFFNSFTTVLHKNRNRSQQSEADETQIEVEPVPPLIKREPPKPLRFLPGVLVGWENQASTLELASKPLPVDDILQSLLGTTENMFDYKEPVTDSLITEEKPLMDEQTNASKLKVEDVVTDANITDTVMNPEPQESTESAKSVTTLEAGTLNNTETSICLTLKGKPPDVSTEAFLANLPTMQLDKREMDENKEKKAKVQLPEQDVSNESKMKTNSDISTDMDNSVNPTSTESTAVNISRSPKFIHLKRDPRQAFGRNQHVALDMKDGECNKSEEIATGNWFKDKDQNSISENEHTGQGNQSSEENKPDYHQTDISKSGMQYSAPTDRKDESSSSSKVETTKELHEDAVLQNLDSMQSFKRNSPGKAIHLESENAVNFSQIRPQQSSFQHPQPTTFPFQSPHFPTQSSVVFGFPPHIPPPPLFPPGFGFLRPPSLRFHATESVLPNPIVPWPPVHLLGPPPPPPPHYIGPVAHGPSLVHEQSRYSGSQKFYHSKDSRGPERRHSDPWNRKDQRLERGFSSDQRRQRFYSDSHRQRRERQHEKELNADRYRDQDSERNRRRERDRSQEKEKERKKREDTHKDREKTRFSHRSRSSDSKSSKESRNSERHTNKQKSEEHVHDKNREREKSRDRNRERDGGKDRHYKDRDHGDRVKNKR</sequence>
<feature type="region of interest" description="Disordered" evidence="5">
    <location>
        <begin position="855"/>
        <end position="920"/>
    </location>
</feature>
<evidence type="ECO:0000256" key="4">
    <source>
        <dbReference type="PROSITE-ProRule" id="PRU00146"/>
    </source>
</evidence>
<keyword evidence="2 4" id="KW-0863">Zinc-finger</keyword>
<feature type="compositionally biased region" description="Polar residues" evidence="5">
    <location>
        <begin position="1699"/>
        <end position="1708"/>
    </location>
</feature>
<feature type="compositionally biased region" description="Basic and acidic residues" evidence="5">
    <location>
        <begin position="1688"/>
        <end position="1698"/>
    </location>
</feature>
<dbReference type="PROSITE" id="PS50016">
    <property type="entry name" value="ZF_PHD_2"/>
    <property type="match status" value="1"/>
</dbReference>
<dbReference type="SUPFAM" id="SSF46942">
    <property type="entry name" value="Elongation factor TFIIS domain 2"/>
    <property type="match status" value="1"/>
</dbReference>
<dbReference type="PANTHER" id="PTHR11477:SF10">
    <property type="entry name" value="PHD FINGER PROTEIN 3"/>
    <property type="match status" value="1"/>
</dbReference>
<feature type="region of interest" description="Disordered" evidence="5">
    <location>
        <begin position="766"/>
        <end position="785"/>
    </location>
</feature>
<accession>A0A6P8Q4R8</accession>
<feature type="compositionally biased region" description="Basic and acidic residues" evidence="5">
    <location>
        <begin position="1723"/>
        <end position="1732"/>
    </location>
</feature>
<evidence type="ECO:0000259" key="7">
    <source>
        <dbReference type="PROSITE" id="PS51321"/>
    </source>
</evidence>
<name>A0A6P8Q4R8_GEOSA</name>
<dbReference type="PANTHER" id="PTHR11477">
    <property type="entry name" value="TRANSCRIPTION FACTOR S-II ZINC FINGER DOMAIN-CONTAINING PROTEIN"/>
    <property type="match status" value="1"/>
</dbReference>
<proteinExistence type="predicted"/>
<feature type="region of interest" description="Disordered" evidence="5">
    <location>
        <begin position="1660"/>
        <end position="1732"/>
    </location>
</feature>
<keyword evidence="1" id="KW-0479">Metal-binding</keyword>
<feature type="region of interest" description="Disordered" evidence="5">
    <location>
        <begin position="1865"/>
        <end position="2040"/>
    </location>
</feature>
<feature type="compositionally biased region" description="Polar residues" evidence="5">
    <location>
        <begin position="616"/>
        <end position="627"/>
    </location>
</feature>
<dbReference type="SMART" id="SM00510">
    <property type="entry name" value="TFS2M"/>
    <property type="match status" value="1"/>
</dbReference>
<dbReference type="InterPro" id="IPR003618">
    <property type="entry name" value="TFIIS_cen_dom"/>
</dbReference>
<evidence type="ECO:0000256" key="3">
    <source>
        <dbReference type="ARBA" id="ARBA00022833"/>
    </source>
</evidence>
<dbReference type="GO" id="GO:0005634">
    <property type="term" value="C:nucleus"/>
    <property type="evidence" value="ECO:0007669"/>
    <property type="project" value="TreeGrafter"/>
</dbReference>
<feature type="compositionally biased region" description="Polar residues" evidence="5">
    <location>
        <begin position="1599"/>
        <end position="1618"/>
    </location>
</feature>
<dbReference type="Pfam" id="PF07744">
    <property type="entry name" value="SPOC"/>
    <property type="match status" value="1"/>
</dbReference>
<feature type="compositionally biased region" description="Polar residues" evidence="5">
    <location>
        <begin position="541"/>
        <end position="550"/>
    </location>
</feature>
<dbReference type="InterPro" id="IPR011011">
    <property type="entry name" value="Znf_FYVE_PHD"/>
</dbReference>
<organism evidence="8 9">
    <name type="scientific">Geotrypetes seraphini</name>
    <name type="common">Gaboon caecilian</name>
    <name type="synonym">Caecilia seraphini</name>
    <dbReference type="NCBI Taxonomy" id="260995"/>
    <lineage>
        <taxon>Eukaryota</taxon>
        <taxon>Metazoa</taxon>
        <taxon>Chordata</taxon>
        <taxon>Craniata</taxon>
        <taxon>Vertebrata</taxon>
        <taxon>Euteleostomi</taxon>
        <taxon>Amphibia</taxon>
        <taxon>Gymnophiona</taxon>
        <taxon>Geotrypetes</taxon>
    </lineage>
</organism>
<dbReference type="InterPro" id="IPR013083">
    <property type="entry name" value="Znf_RING/FYVE/PHD"/>
</dbReference>
<dbReference type="GeneID" id="117356300"/>
<gene>
    <name evidence="9 10" type="primary">PHF3</name>
</gene>
<dbReference type="RefSeq" id="XP_033791239.1">
    <property type="nucleotide sequence ID" value="XM_033935348.1"/>
</dbReference>
<feature type="compositionally biased region" description="Basic and acidic residues" evidence="5">
    <location>
        <begin position="237"/>
        <end position="246"/>
    </location>
</feature>
<dbReference type="Pfam" id="PF07500">
    <property type="entry name" value="TFIIS_M"/>
    <property type="match status" value="1"/>
</dbReference>
<feature type="compositionally biased region" description="Basic and acidic residues" evidence="5">
    <location>
        <begin position="1876"/>
        <end position="2040"/>
    </location>
</feature>
<feature type="compositionally biased region" description="Basic and acidic residues" evidence="5">
    <location>
        <begin position="630"/>
        <end position="657"/>
    </location>
</feature>
<dbReference type="InterPro" id="IPR036575">
    <property type="entry name" value="TFIIS_cen_dom_sf"/>
</dbReference>
<feature type="compositionally biased region" description="Basic and acidic residues" evidence="5">
    <location>
        <begin position="1666"/>
        <end position="1679"/>
    </location>
</feature>
<evidence type="ECO:0000256" key="1">
    <source>
        <dbReference type="ARBA" id="ARBA00022723"/>
    </source>
</evidence>
<feature type="region of interest" description="Disordered" evidence="5">
    <location>
        <begin position="1573"/>
        <end position="1618"/>
    </location>
</feature>
<dbReference type="SUPFAM" id="SSF57903">
    <property type="entry name" value="FYVE/PHD zinc finger"/>
    <property type="match status" value="1"/>
</dbReference>
<keyword evidence="8" id="KW-1185">Reference proteome</keyword>
<feature type="compositionally biased region" description="Basic and acidic residues" evidence="5">
    <location>
        <begin position="575"/>
        <end position="610"/>
    </location>
</feature>
<dbReference type="RefSeq" id="XP_033791240.1">
    <property type="nucleotide sequence ID" value="XM_033935349.1"/>
</dbReference>
<dbReference type="CTD" id="23469"/>
<dbReference type="SMART" id="SM00249">
    <property type="entry name" value="PHD"/>
    <property type="match status" value="1"/>
</dbReference>
<evidence type="ECO:0000256" key="2">
    <source>
        <dbReference type="ARBA" id="ARBA00022771"/>
    </source>
</evidence>
<dbReference type="CDD" id="cd15638">
    <property type="entry name" value="PHD_PHF3"/>
    <property type="match status" value="1"/>
</dbReference>
<dbReference type="InterPro" id="IPR001965">
    <property type="entry name" value="Znf_PHD"/>
</dbReference>
<keyword evidence="3" id="KW-0862">Zinc</keyword>
<feature type="region of interest" description="Disordered" evidence="5">
    <location>
        <begin position="539"/>
        <end position="671"/>
    </location>
</feature>
<dbReference type="KEGG" id="gsh:117356300"/>
<dbReference type="InterPro" id="IPR012921">
    <property type="entry name" value="SPOC_C"/>
</dbReference>
<dbReference type="GO" id="GO:0008270">
    <property type="term" value="F:zinc ion binding"/>
    <property type="evidence" value="ECO:0007669"/>
    <property type="project" value="UniProtKB-KW"/>
</dbReference>
<dbReference type="PROSITE" id="PS01359">
    <property type="entry name" value="ZF_PHD_1"/>
    <property type="match status" value="1"/>
</dbReference>
<dbReference type="GO" id="GO:0006351">
    <property type="term" value="P:DNA-templated transcription"/>
    <property type="evidence" value="ECO:0007669"/>
    <property type="project" value="InterPro"/>
</dbReference>
<feature type="compositionally biased region" description="Basic residues" evidence="5">
    <location>
        <begin position="553"/>
        <end position="574"/>
    </location>
</feature>
<feature type="compositionally biased region" description="Acidic residues" evidence="5">
    <location>
        <begin position="1376"/>
        <end position="1387"/>
    </location>
</feature>
<feature type="compositionally biased region" description="Polar residues" evidence="5">
    <location>
        <begin position="132"/>
        <end position="163"/>
    </location>
</feature>
<evidence type="ECO:0000259" key="6">
    <source>
        <dbReference type="PROSITE" id="PS50016"/>
    </source>
</evidence>
<feature type="domain" description="TFIIS central" evidence="7">
    <location>
        <begin position="923"/>
        <end position="1042"/>
    </location>
</feature>
<feature type="compositionally biased region" description="Basic and acidic residues" evidence="5">
    <location>
        <begin position="879"/>
        <end position="893"/>
    </location>
</feature>
<feature type="compositionally biased region" description="Basic and acidic residues" evidence="5">
    <location>
        <begin position="219"/>
        <end position="230"/>
    </location>
</feature>
<dbReference type="Gene3D" id="3.30.40.10">
    <property type="entry name" value="Zinc/RING finger domain, C3HC4 (zinc finger)"/>
    <property type="match status" value="1"/>
</dbReference>
<dbReference type="Pfam" id="PF00628">
    <property type="entry name" value="PHD"/>
    <property type="match status" value="1"/>
</dbReference>
<feature type="compositionally biased region" description="Basic and acidic residues" evidence="5">
    <location>
        <begin position="164"/>
        <end position="197"/>
    </location>
</feature>
<feature type="region of interest" description="Disordered" evidence="5">
    <location>
        <begin position="98"/>
        <end position="274"/>
    </location>
</feature>
<dbReference type="OrthoDB" id="1884872at2759"/>
<feature type="compositionally biased region" description="Basic and acidic residues" evidence="5">
    <location>
        <begin position="98"/>
        <end position="107"/>
    </location>
</feature>
<dbReference type="Proteomes" id="UP000515159">
    <property type="component" value="Chromosome 3"/>
</dbReference>
<dbReference type="PROSITE" id="PS51321">
    <property type="entry name" value="TFIIS_CENTRAL"/>
    <property type="match status" value="1"/>
</dbReference>
<feature type="domain" description="PHD-type" evidence="6">
    <location>
        <begin position="704"/>
        <end position="759"/>
    </location>
</feature>
<evidence type="ECO:0000256" key="5">
    <source>
        <dbReference type="SAM" id="MobiDB-lite"/>
    </source>
</evidence>
<dbReference type="InterPro" id="IPR019786">
    <property type="entry name" value="Zinc_finger_PHD-type_CS"/>
</dbReference>
<feature type="compositionally biased region" description="Polar residues" evidence="5">
    <location>
        <begin position="198"/>
        <end position="218"/>
    </location>
</feature>
<dbReference type="CDD" id="cd21548">
    <property type="entry name" value="SPOC_PHF3"/>
    <property type="match status" value="1"/>
</dbReference>
<evidence type="ECO:0000313" key="9">
    <source>
        <dbReference type="RefSeq" id="XP_033791239.1"/>
    </source>
</evidence>
<evidence type="ECO:0000313" key="10">
    <source>
        <dbReference type="RefSeq" id="XP_033791240.1"/>
    </source>
</evidence>
<feature type="region of interest" description="Disordered" evidence="5">
    <location>
        <begin position="1347"/>
        <end position="1388"/>
    </location>
</feature>
<feature type="compositionally biased region" description="Basic and acidic residues" evidence="5">
    <location>
        <begin position="860"/>
        <end position="871"/>
    </location>
</feature>
<reference evidence="9 10" key="1">
    <citation type="submission" date="2025-04" db="UniProtKB">
        <authorList>
            <consortium name="RefSeq"/>
        </authorList>
    </citation>
    <scope>IDENTIFICATION</scope>
</reference>
<evidence type="ECO:0000313" key="8">
    <source>
        <dbReference type="Proteomes" id="UP000515159"/>
    </source>
</evidence>
<dbReference type="InterPro" id="IPR019787">
    <property type="entry name" value="Znf_PHD-finger"/>
</dbReference>